<dbReference type="EMBL" id="WHUW01000070">
    <property type="protein sequence ID" value="KAF8428917.1"/>
    <property type="molecule type" value="Genomic_DNA"/>
</dbReference>
<feature type="transmembrane region" description="Helical" evidence="1">
    <location>
        <begin position="254"/>
        <end position="273"/>
    </location>
</feature>
<feature type="transmembrane region" description="Helical" evidence="1">
    <location>
        <begin position="216"/>
        <end position="234"/>
    </location>
</feature>
<keyword evidence="4" id="KW-1185">Reference proteome</keyword>
<feature type="transmembrane region" description="Helical" evidence="1">
    <location>
        <begin position="52"/>
        <end position="75"/>
    </location>
</feature>
<protein>
    <recommendedName>
        <fullName evidence="2">DUF6533 domain-containing protein</fullName>
    </recommendedName>
</protein>
<dbReference type="Proteomes" id="UP001194468">
    <property type="component" value="Unassembled WGS sequence"/>
</dbReference>
<keyword evidence="1" id="KW-0472">Membrane</keyword>
<evidence type="ECO:0000256" key="1">
    <source>
        <dbReference type="SAM" id="Phobius"/>
    </source>
</evidence>
<reference evidence="3" key="2">
    <citation type="journal article" date="2020" name="Nat. Commun.">
        <title>Large-scale genome sequencing of mycorrhizal fungi provides insights into the early evolution of symbiotic traits.</title>
        <authorList>
            <person name="Miyauchi S."/>
            <person name="Kiss E."/>
            <person name="Kuo A."/>
            <person name="Drula E."/>
            <person name="Kohler A."/>
            <person name="Sanchez-Garcia M."/>
            <person name="Morin E."/>
            <person name="Andreopoulos B."/>
            <person name="Barry K.W."/>
            <person name="Bonito G."/>
            <person name="Buee M."/>
            <person name="Carver A."/>
            <person name="Chen C."/>
            <person name="Cichocki N."/>
            <person name="Clum A."/>
            <person name="Culley D."/>
            <person name="Crous P.W."/>
            <person name="Fauchery L."/>
            <person name="Girlanda M."/>
            <person name="Hayes R.D."/>
            <person name="Keri Z."/>
            <person name="LaButti K."/>
            <person name="Lipzen A."/>
            <person name="Lombard V."/>
            <person name="Magnuson J."/>
            <person name="Maillard F."/>
            <person name="Murat C."/>
            <person name="Nolan M."/>
            <person name="Ohm R.A."/>
            <person name="Pangilinan J."/>
            <person name="Pereira M.F."/>
            <person name="Perotto S."/>
            <person name="Peter M."/>
            <person name="Pfister S."/>
            <person name="Riley R."/>
            <person name="Sitrit Y."/>
            <person name="Stielow J.B."/>
            <person name="Szollosi G."/>
            <person name="Zifcakova L."/>
            <person name="Stursova M."/>
            <person name="Spatafora J.W."/>
            <person name="Tedersoo L."/>
            <person name="Vaario L.M."/>
            <person name="Yamada A."/>
            <person name="Yan M."/>
            <person name="Wang P."/>
            <person name="Xu J."/>
            <person name="Bruns T."/>
            <person name="Baldrian P."/>
            <person name="Vilgalys R."/>
            <person name="Dunand C."/>
            <person name="Henrissat B."/>
            <person name="Grigoriev I.V."/>
            <person name="Hibbett D."/>
            <person name="Nagy L.G."/>
            <person name="Martin F.M."/>
        </authorList>
    </citation>
    <scope>NUCLEOTIDE SEQUENCE</scope>
    <source>
        <strain evidence="3">BED1</strain>
    </source>
</reference>
<organism evidence="3 4">
    <name type="scientific">Boletus edulis BED1</name>
    <dbReference type="NCBI Taxonomy" id="1328754"/>
    <lineage>
        <taxon>Eukaryota</taxon>
        <taxon>Fungi</taxon>
        <taxon>Dikarya</taxon>
        <taxon>Basidiomycota</taxon>
        <taxon>Agaricomycotina</taxon>
        <taxon>Agaricomycetes</taxon>
        <taxon>Agaricomycetidae</taxon>
        <taxon>Boletales</taxon>
        <taxon>Boletineae</taxon>
        <taxon>Boletaceae</taxon>
        <taxon>Boletoideae</taxon>
        <taxon>Boletus</taxon>
    </lineage>
</organism>
<feature type="transmembrane region" description="Helical" evidence="1">
    <location>
        <begin position="173"/>
        <end position="195"/>
    </location>
</feature>
<sequence>MSSDLQSLLESVVLNNYITLVIITAVVYDYVLTFSREIEYVWCKPWTRVSAMFVVIRYIGLCWVLASALTGSTFFPGPLEVSTVVYLLGNWTSIPFFWAADLVMILRVYALWNRSKAILYILLFLYVVQTIVVIVYNGIYSNPNTHLSVTVVRVFYTSFCNTSSVNGPSTRGLHIALAVLSQFILAVTLFIFAVFQTVKQSVELYKATKQWQPNRYVQQLVSDGIIYFALNVLYQILDYVVFNDIGVPTTNASLILVASGYILYCTLVPRFTIGIRELYDRDISGRFHIDTGFGVLSQLNVDLDTTVSAVVFGVNQGLGVEGDIEMGDRVHESGLNENTPTGGSGV</sequence>
<proteinExistence type="predicted"/>
<accession>A0AAD4BH46</accession>
<name>A0AAD4BH46_BOLED</name>
<gene>
    <name evidence="3" type="ORF">L210DRAFT_80963</name>
</gene>
<feature type="transmembrane region" description="Helical" evidence="1">
    <location>
        <begin position="119"/>
        <end position="139"/>
    </location>
</feature>
<dbReference type="InterPro" id="IPR045340">
    <property type="entry name" value="DUF6533"/>
</dbReference>
<feature type="transmembrane region" description="Helical" evidence="1">
    <location>
        <begin position="95"/>
        <end position="112"/>
    </location>
</feature>
<evidence type="ECO:0000313" key="4">
    <source>
        <dbReference type="Proteomes" id="UP001194468"/>
    </source>
</evidence>
<feature type="transmembrane region" description="Helical" evidence="1">
    <location>
        <begin position="12"/>
        <end position="31"/>
    </location>
</feature>
<keyword evidence="1" id="KW-1133">Transmembrane helix</keyword>
<evidence type="ECO:0000259" key="2">
    <source>
        <dbReference type="Pfam" id="PF20151"/>
    </source>
</evidence>
<dbReference type="Pfam" id="PF20151">
    <property type="entry name" value="DUF6533"/>
    <property type="match status" value="1"/>
</dbReference>
<feature type="domain" description="DUF6533" evidence="2">
    <location>
        <begin position="17"/>
        <end position="61"/>
    </location>
</feature>
<reference evidence="3" key="1">
    <citation type="submission" date="2019-10" db="EMBL/GenBank/DDBJ databases">
        <authorList>
            <consortium name="DOE Joint Genome Institute"/>
            <person name="Kuo A."/>
            <person name="Miyauchi S."/>
            <person name="Kiss E."/>
            <person name="Drula E."/>
            <person name="Kohler A."/>
            <person name="Sanchez-Garcia M."/>
            <person name="Andreopoulos B."/>
            <person name="Barry K.W."/>
            <person name="Bonito G."/>
            <person name="Buee M."/>
            <person name="Carver A."/>
            <person name="Chen C."/>
            <person name="Cichocki N."/>
            <person name="Clum A."/>
            <person name="Culley D."/>
            <person name="Crous P.W."/>
            <person name="Fauchery L."/>
            <person name="Girlanda M."/>
            <person name="Hayes R."/>
            <person name="Keri Z."/>
            <person name="LaButti K."/>
            <person name="Lipzen A."/>
            <person name="Lombard V."/>
            <person name="Magnuson J."/>
            <person name="Maillard F."/>
            <person name="Morin E."/>
            <person name="Murat C."/>
            <person name="Nolan M."/>
            <person name="Ohm R."/>
            <person name="Pangilinan J."/>
            <person name="Pereira M."/>
            <person name="Perotto S."/>
            <person name="Peter M."/>
            <person name="Riley R."/>
            <person name="Sitrit Y."/>
            <person name="Stielow B."/>
            <person name="Szollosi G."/>
            <person name="Zifcakova L."/>
            <person name="Stursova M."/>
            <person name="Spatafora J.W."/>
            <person name="Tedersoo L."/>
            <person name="Vaario L.-M."/>
            <person name="Yamada A."/>
            <person name="Yan M."/>
            <person name="Wang P."/>
            <person name="Xu J."/>
            <person name="Bruns T."/>
            <person name="Baldrian P."/>
            <person name="Vilgalys R."/>
            <person name="Henrissat B."/>
            <person name="Grigoriev I.V."/>
            <person name="Hibbett D."/>
            <person name="Nagy L.G."/>
            <person name="Martin F.M."/>
        </authorList>
    </citation>
    <scope>NUCLEOTIDE SEQUENCE</scope>
    <source>
        <strain evidence="3">BED1</strain>
    </source>
</reference>
<comment type="caution">
    <text evidence="3">The sequence shown here is derived from an EMBL/GenBank/DDBJ whole genome shotgun (WGS) entry which is preliminary data.</text>
</comment>
<keyword evidence="1" id="KW-0812">Transmembrane</keyword>
<dbReference type="AlphaFoldDB" id="A0AAD4BH46"/>
<evidence type="ECO:0000313" key="3">
    <source>
        <dbReference type="EMBL" id="KAF8428917.1"/>
    </source>
</evidence>